<dbReference type="Proteomes" id="UP000247416">
    <property type="component" value="Unassembled WGS sequence"/>
</dbReference>
<dbReference type="OrthoDB" id="2112831at2"/>
<feature type="compositionally biased region" description="Polar residues" evidence="1">
    <location>
        <begin position="34"/>
        <end position="51"/>
    </location>
</feature>
<proteinExistence type="predicted"/>
<name>A0A318TSJ8_9BACL</name>
<reference evidence="2 3" key="1">
    <citation type="submission" date="2018-06" db="EMBL/GenBank/DDBJ databases">
        <title>Genomic Encyclopedia of Archaeal and Bacterial Type Strains, Phase II (KMG-II): from individual species to whole genera.</title>
        <authorList>
            <person name="Goeker M."/>
        </authorList>
    </citation>
    <scope>NUCLEOTIDE SEQUENCE [LARGE SCALE GENOMIC DNA]</scope>
    <source>
        <strain evidence="2 3">KACC 16626</strain>
    </source>
</reference>
<accession>A0A318TSJ8</accession>
<evidence type="ECO:0008006" key="4">
    <source>
        <dbReference type="Google" id="ProtNLM"/>
    </source>
</evidence>
<feature type="region of interest" description="Disordered" evidence="1">
    <location>
        <begin position="94"/>
        <end position="113"/>
    </location>
</feature>
<dbReference type="Pfam" id="PF20074">
    <property type="entry name" value="DUF6470"/>
    <property type="match status" value="1"/>
</dbReference>
<keyword evidence="3" id="KW-1185">Reference proteome</keyword>
<protein>
    <recommendedName>
        <fullName evidence="4">YviE</fullName>
    </recommendedName>
</protein>
<sequence length="184" mass="20491">MNIPKLQLESTKAQIGLTTQKPVQEIEQPKANLDLQQPQAKMSMETTKSQLSIDAVQARESLDLKSSMSRTAEVAQYSLQQAMEGVARRAEEGNELMRIENGGNPIADQAKRRGKQPYSSINIKFIPQADSVNINFQPGKVDIRVEPQKVINNTTINKPVHNYTPGKVKVELLQAPSLKIDWSV</sequence>
<evidence type="ECO:0000313" key="2">
    <source>
        <dbReference type="EMBL" id="PYF07614.1"/>
    </source>
</evidence>
<feature type="region of interest" description="Disordered" evidence="1">
    <location>
        <begin position="19"/>
        <end position="51"/>
    </location>
</feature>
<evidence type="ECO:0000256" key="1">
    <source>
        <dbReference type="SAM" id="MobiDB-lite"/>
    </source>
</evidence>
<dbReference type="AlphaFoldDB" id="A0A318TSJ8"/>
<comment type="caution">
    <text evidence="2">The sequence shown here is derived from an EMBL/GenBank/DDBJ whole genome shotgun (WGS) entry which is preliminary data.</text>
</comment>
<dbReference type="RefSeq" id="WP_107932640.1">
    <property type="nucleotide sequence ID" value="NZ_PYWJ01000003.1"/>
</dbReference>
<dbReference type="InterPro" id="IPR045527">
    <property type="entry name" value="DUF6470"/>
</dbReference>
<gene>
    <name evidence="2" type="ORF">BJ095_104122</name>
</gene>
<organism evidence="2 3">
    <name type="scientific">Ureibacillus chungkukjangi</name>
    <dbReference type="NCBI Taxonomy" id="1202712"/>
    <lineage>
        <taxon>Bacteria</taxon>
        <taxon>Bacillati</taxon>
        <taxon>Bacillota</taxon>
        <taxon>Bacilli</taxon>
        <taxon>Bacillales</taxon>
        <taxon>Caryophanaceae</taxon>
        <taxon>Ureibacillus</taxon>
    </lineage>
</organism>
<dbReference type="EMBL" id="QJTJ01000004">
    <property type="protein sequence ID" value="PYF07614.1"/>
    <property type="molecule type" value="Genomic_DNA"/>
</dbReference>
<evidence type="ECO:0000313" key="3">
    <source>
        <dbReference type="Proteomes" id="UP000247416"/>
    </source>
</evidence>